<evidence type="ECO:0000313" key="2">
    <source>
        <dbReference type="Proteomes" id="UP001565471"/>
    </source>
</evidence>
<dbReference type="EMBL" id="JBGBZA010000002">
    <property type="protein sequence ID" value="MEY9316000.1"/>
    <property type="molecule type" value="Genomic_DNA"/>
</dbReference>
<evidence type="ECO:0000313" key="1">
    <source>
        <dbReference type="EMBL" id="MEY9316000.1"/>
    </source>
</evidence>
<dbReference type="Proteomes" id="UP001565471">
    <property type="component" value="Unassembled WGS sequence"/>
</dbReference>
<protein>
    <submittedName>
        <fullName evidence="1">Class 3 adenylate cyclase</fullName>
    </submittedName>
</protein>
<dbReference type="GeneID" id="92955594"/>
<gene>
    <name evidence="1" type="ORF">ABIF29_002799</name>
</gene>
<dbReference type="SUPFAM" id="SSF55073">
    <property type="entry name" value="Nucleotide cyclase"/>
    <property type="match status" value="1"/>
</dbReference>
<dbReference type="InterPro" id="IPR029787">
    <property type="entry name" value="Nucleotide_cyclase"/>
</dbReference>
<comment type="caution">
    <text evidence="1">The sequence shown here is derived from an EMBL/GenBank/DDBJ whole genome shotgun (WGS) entry which is preliminary data.</text>
</comment>
<accession>A0ABV4EXX0</accession>
<dbReference type="Gene3D" id="3.30.70.1230">
    <property type="entry name" value="Nucleotide cyclase"/>
    <property type="match status" value="1"/>
</dbReference>
<name>A0ABV4EXX0_BRAEL</name>
<sequence>MTSKRVERQLAAVLAADVAGYNRLMSVDELGTLEGLKTVRGQVVDPAIARHNGRTVKTTGDGMLVEFAVDDITCAMAIQDEMEVRNKGSHRGISFRIGINIGDVIIDGVTYSAMASTSHRHLH</sequence>
<proteinExistence type="predicted"/>
<dbReference type="RefSeq" id="WP_026192608.1">
    <property type="nucleotide sequence ID" value="NZ_CP126004.1"/>
</dbReference>
<organism evidence="1 2">
    <name type="scientific">Bradyrhizobium elkanii</name>
    <dbReference type="NCBI Taxonomy" id="29448"/>
    <lineage>
        <taxon>Bacteria</taxon>
        <taxon>Pseudomonadati</taxon>
        <taxon>Pseudomonadota</taxon>
        <taxon>Alphaproteobacteria</taxon>
        <taxon>Hyphomicrobiales</taxon>
        <taxon>Nitrobacteraceae</taxon>
        <taxon>Bradyrhizobium</taxon>
    </lineage>
</organism>
<reference evidence="1 2" key="1">
    <citation type="submission" date="2024-07" db="EMBL/GenBank/DDBJ databases">
        <title>Genomic Encyclopedia of Type Strains, Phase V (KMG-V): Genome sequencing to study the core and pangenomes of soil and plant-associated prokaryotes.</title>
        <authorList>
            <person name="Whitman W."/>
        </authorList>
    </citation>
    <scope>NUCLEOTIDE SEQUENCE [LARGE SCALE GENOMIC DNA]</scope>
    <source>
        <strain evidence="1 2">USDA 415</strain>
    </source>
</reference>
<keyword evidence="2" id="KW-1185">Reference proteome</keyword>